<evidence type="ECO:0000313" key="1">
    <source>
        <dbReference type="EMBL" id="KKN25000.1"/>
    </source>
</evidence>
<proteinExistence type="predicted"/>
<protein>
    <submittedName>
        <fullName evidence="1">Uncharacterized protein</fullName>
    </submittedName>
</protein>
<dbReference type="AlphaFoldDB" id="A0A0F9NZS1"/>
<sequence>MSFIDAFEFNKAFERFDKLGLELVGTNSETGLYFVKDKIVKQK</sequence>
<name>A0A0F9NZS1_9ZZZZ</name>
<gene>
    <name evidence="1" type="ORF">LCGC14_0889110</name>
</gene>
<dbReference type="EMBL" id="LAZR01002837">
    <property type="protein sequence ID" value="KKN25000.1"/>
    <property type="molecule type" value="Genomic_DNA"/>
</dbReference>
<accession>A0A0F9NZS1</accession>
<reference evidence="1" key="1">
    <citation type="journal article" date="2015" name="Nature">
        <title>Complex archaea that bridge the gap between prokaryotes and eukaryotes.</title>
        <authorList>
            <person name="Spang A."/>
            <person name="Saw J.H."/>
            <person name="Jorgensen S.L."/>
            <person name="Zaremba-Niedzwiedzka K."/>
            <person name="Martijn J."/>
            <person name="Lind A.E."/>
            <person name="van Eijk R."/>
            <person name="Schleper C."/>
            <person name="Guy L."/>
            <person name="Ettema T.J."/>
        </authorList>
    </citation>
    <scope>NUCLEOTIDE SEQUENCE</scope>
</reference>
<comment type="caution">
    <text evidence="1">The sequence shown here is derived from an EMBL/GenBank/DDBJ whole genome shotgun (WGS) entry which is preliminary data.</text>
</comment>
<organism evidence="1">
    <name type="scientific">marine sediment metagenome</name>
    <dbReference type="NCBI Taxonomy" id="412755"/>
    <lineage>
        <taxon>unclassified sequences</taxon>
        <taxon>metagenomes</taxon>
        <taxon>ecological metagenomes</taxon>
    </lineage>
</organism>